<dbReference type="EMBL" id="KZ665408">
    <property type="protein sequence ID" value="PPR99901.1"/>
    <property type="molecule type" value="Genomic_DNA"/>
</dbReference>
<gene>
    <name evidence="1" type="ORF">GOBAR_AA20765</name>
</gene>
<accession>A0A2P5X999</accession>
<protein>
    <submittedName>
        <fullName evidence="1">Uncharacterized protein</fullName>
    </submittedName>
</protein>
<sequence length="78" mass="9324">MAFLGNIKLVLKLNTCPPIKINGQGNQRPMLRCRKASHVISLLHCRKYKLPFLYFLRQLKNMAMRRRYLDVQLVRIRQ</sequence>
<dbReference type="Proteomes" id="UP000239757">
    <property type="component" value="Unassembled WGS sequence"/>
</dbReference>
<reference evidence="1 2" key="1">
    <citation type="submission" date="2015-01" db="EMBL/GenBank/DDBJ databases">
        <title>Genome of allotetraploid Gossypium barbadense reveals genomic plasticity and fiber elongation in cotton evolution.</title>
        <authorList>
            <person name="Chen X."/>
            <person name="Liu X."/>
            <person name="Zhao B."/>
            <person name="Zheng H."/>
            <person name="Hu Y."/>
            <person name="Lu G."/>
            <person name="Yang C."/>
            <person name="Chen J."/>
            <person name="Shan C."/>
            <person name="Zhang L."/>
            <person name="Zhou Y."/>
            <person name="Wang L."/>
            <person name="Guo W."/>
            <person name="Bai Y."/>
            <person name="Ruan J."/>
            <person name="Shangguan X."/>
            <person name="Mao Y."/>
            <person name="Jiang J."/>
            <person name="Zhu Y."/>
            <person name="Lei J."/>
            <person name="Kang H."/>
            <person name="Chen S."/>
            <person name="He X."/>
            <person name="Wang R."/>
            <person name="Wang Y."/>
            <person name="Chen J."/>
            <person name="Wang L."/>
            <person name="Yu S."/>
            <person name="Wang B."/>
            <person name="Wei J."/>
            <person name="Song S."/>
            <person name="Lu X."/>
            <person name="Gao Z."/>
            <person name="Gu W."/>
            <person name="Deng X."/>
            <person name="Ma D."/>
            <person name="Wang S."/>
            <person name="Liang W."/>
            <person name="Fang L."/>
            <person name="Cai C."/>
            <person name="Zhu X."/>
            <person name="Zhou B."/>
            <person name="Zhang Y."/>
            <person name="Chen Z."/>
            <person name="Xu S."/>
            <person name="Zhu R."/>
            <person name="Wang S."/>
            <person name="Zhang T."/>
            <person name="Zhao G."/>
        </authorList>
    </citation>
    <scope>NUCLEOTIDE SEQUENCE [LARGE SCALE GENOMIC DNA]</scope>
    <source>
        <strain evidence="2">cv. Xinhai21</strain>
        <tissue evidence="1">Leaf</tissue>
    </source>
</reference>
<organism evidence="1 2">
    <name type="scientific">Gossypium barbadense</name>
    <name type="common">Sea Island cotton</name>
    <name type="synonym">Hibiscus barbadensis</name>
    <dbReference type="NCBI Taxonomy" id="3634"/>
    <lineage>
        <taxon>Eukaryota</taxon>
        <taxon>Viridiplantae</taxon>
        <taxon>Streptophyta</taxon>
        <taxon>Embryophyta</taxon>
        <taxon>Tracheophyta</taxon>
        <taxon>Spermatophyta</taxon>
        <taxon>Magnoliopsida</taxon>
        <taxon>eudicotyledons</taxon>
        <taxon>Gunneridae</taxon>
        <taxon>Pentapetalae</taxon>
        <taxon>rosids</taxon>
        <taxon>malvids</taxon>
        <taxon>Malvales</taxon>
        <taxon>Malvaceae</taxon>
        <taxon>Malvoideae</taxon>
        <taxon>Gossypium</taxon>
    </lineage>
</organism>
<evidence type="ECO:0000313" key="2">
    <source>
        <dbReference type="Proteomes" id="UP000239757"/>
    </source>
</evidence>
<proteinExistence type="predicted"/>
<name>A0A2P5X999_GOSBA</name>
<dbReference type="AlphaFoldDB" id="A0A2P5X999"/>
<evidence type="ECO:0000313" key="1">
    <source>
        <dbReference type="EMBL" id="PPR99901.1"/>
    </source>
</evidence>